<dbReference type="OrthoDB" id="9810148at2"/>
<dbReference type="HOGENOM" id="CLU_006229_4_5_14"/>
<evidence type="ECO:0000313" key="2">
    <source>
        <dbReference type="Proteomes" id="UP000013964"/>
    </source>
</evidence>
<accession>R4U045</accession>
<dbReference type="Gene3D" id="3.40.50.300">
    <property type="entry name" value="P-loop containing nucleotide triphosphate hydrolases"/>
    <property type="match status" value="1"/>
</dbReference>
<dbReference type="InterPro" id="IPR050238">
    <property type="entry name" value="DNA_Rep/Repair_Clamp_Loader"/>
</dbReference>
<reference evidence="1 2" key="1">
    <citation type="journal article" date="2013" name="Genome Biol. Evol.">
        <title>Complete genomes of two dipteran-associated spiroplasmas provided insights into the origin, dynamics, and impacts of viral invasion in spiroplasma.</title>
        <authorList>
            <person name="Ku C."/>
            <person name="Lo W.S."/>
            <person name="Chen L.L."/>
            <person name="Kuo C.H."/>
        </authorList>
    </citation>
    <scope>NUCLEOTIDE SEQUENCE [LARGE SCALE GENOMIC DNA]</scope>
    <source>
        <strain evidence="1 2">DF-1</strain>
    </source>
</reference>
<protein>
    <submittedName>
        <fullName evidence="1">DNA polymerase III subunit delta</fullName>
    </submittedName>
</protein>
<dbReference type="STRING" id="1276227.SCHRY_v1c00100"/>
<dbReference type="PANTHER" id="PTHR11669:SF8">
    <property type="entry name" value="DNA POLYMERASE III SUBUNIT DELTA"/>
    <property type="match status" value="1"/>
</dbReference>
<evidence type="ECO:0000313" key="1">
    <source>
        <dbReference type="EMBL" id="AGM24597.1"/>
    </source>
</evidence>
<dbReference type="InterPro" id="IPR027417">
    <property type="entry name" value="P-loop_NTPase"/>
</dbReference>
<dbReference type="Proteomes" id="UP000013964">
    <property type="component" value="Chromosome"/>
</dbReference>
<dbReference type="PANTHER" id="PTHR11669">
    <property type="entry name" value="REPLICATION FACTOR C / DNA POLYMERASE III GAMMA-TAU SUBUNIT"/>
    <property type="match status" value="1"/>
</dbReference>
<dbReference type="GO" id="GO:0006261">
    <property type="term" value="P:DNA-templated DNA replication"/>
    <property type="evidence" value="ECO:0007669"/>
    <property type="project" value="TreeGrafter"/>
</dbReference>
<dbReference type="SUPFAM" id="SSF52540">
    <property type="entry name" value="P-loop containing nucleoside triphosphate hydrolases"/>
    <property type="match status" value="1"/>
</dbReference>
<name>R4U045_9MOLU</name>
<gene>
    <name evidence="1" type="primary">holB</name>
    <name evidence="1" type="ORF">SCHRY_v1c00100</name>
</gene>
<dbReference type="eggNOG" id="COG0470">
    <property type="taxonomic scope" value="Bacteria"/>
</dbReference>
<dbReference type="Pfam" id="PF13177">
    <property type="entry name" value="DNA_pol3_delta2"/>
    <property type="match status" value="1"/>
</dbReference>
<keyword evidence="2" id="KW-1185">Reference proteome</keyword>
<proteinExistence type="predicted"/>
<sequence>MDSLFTDQDFKKIAFLKEQVKNNSFPNQLLIINNDSDKLNQFANLLARFLVCQNNLELNCSCNNCQRINNNTFYDLKVCGDYLSAIKKEEIQEIIASFQYSALEANGKKIYLIRGAELMTPEAANSLLKFLEEPSETTYAILLTKNKNKVLDTIKSRCLNLLLNNVIVNQVIEDFKKEFVINFFSSLENNKENIFILIRELFGYSNLDNQEILFLIGNVIKNSAWQEYNIGSQKLITTLETKKNKLIEICFAMGNLLTDNLNKELVLEKAMIDFYNEVV</sequence>
<dbReference type="AlphaFoldDB" id="R4U045"/>
<dbReference type="KEGG" id="scr:SCHRY_v1c00100"/>
<dbReference type="PATRIC" id="fig|1276227.3.peg.10"/>
<organism evidence="1 2">
    <name type="scientific">Spiroplasma chrysopicola DF-1</name>
    <dbReference type="NCBI Taxonomy" id="1276227"/>
    <lineage>
        <taxon>Bacteria</taxon>
        <taxon>Bacillati</taxon>
        <taxon>Mycoplasmatota</taxon>
        <taxon>Mollicutes</taxon>
        <taxon>Entomoplasmatales</taxon>
        <taxon>Spiroplasmataceae</taxon>
        <taxon>Spiroplasma</taxon>
    </lineage>
</organism>
<dbReference type="RefSeq" id="WP_016338424.1">
    <property type="nucleotide sequence ID" value="NC_021280.1"/>
</dbReference>
<dbReference type="EMBL" id="CP005077">
    <property type="protein sequence ID" value="AGM24597.1"/>
    <property type="molecule type" value="Genomic_DNA"/>
</dbReference>